<reference evidence="1 2" key="1">
    <citation type="submission" date="2024-04" db="EMBL/GenBank/DDBJ databases">
        <title>draft genome sequnece of Paenibacillus filicis.</title>
        <authorList>
            <person name="Kim D.-U."/>
        </authorList>
    </citation>
    <scope>NUCLEOTIDE SEQUENCE [LARGE SCALE GENOMIC DNA]</scope>
    <source>
        <strain evidence="1 2">KACC14197</strain>
    </source>
</reference>
<gene>
    <name evidence="1" type="ORF">WMW72_03425</name>
</gene>
<evidence type="ECO:0000313" key="2">
    <source>
        <dbReference type="Proteomes" id="UP001469365"/>
    </source>
</evidence>
<proteinExistence type="predicted"/>
<sequence>MEKKQYAKPEIMSHEMISFETGLSSCVKVATVDGTNPVQKVCLRPDNTWINL</sequence>
<comment type="caution">
    <text evidence="1">The sequence shown here is derived from an EMBL/GenBank/DDBJ whole genome shotgun (WGS) entry which is preliminary data.</text>
</comment>
<evidence type="ECO:0000313" key="1">
    <source>
        <dbReference type="EMBL" id="MEK8126954.1"/>
    </source>
</evidence>
<keyword evidence="2" id="KW-1185">Reference proteome</keyword>
<organism evidence="1 2">
    <name type="scientific">Paenibacillus filicis</name>
    <dbReference type="NCBI Taxonomy" id="669464"/>
    <lineage>
        <taxon>Bacteria</taxon>
        <taxon>Bacillati</taxon>
        <taxon>Bacillota</taxon>
        <taxon>Bacilli</taxon>
        <taxon>Bacillales</taxon>
        <taxon>Paenibacillaceae</taxon>
        <taxon>Paenibacillus</taxon>
    </lineage>
</organism>
<dbReference type="RefSeq" id="WP_341413996.1">
    <property type="nucleotide sequence ID" value="NZ_JBBPCC010000001.1"/>
</dbReference>
<protein>
    <submittedName>
        <fullName evidence="1">Uncharacterized protein</fullName>
    </submittedName>
</protein>
<dbReference type="EMBL" id="JBBPCC010000001">
    <property type="protein sequence ID" value="MEK8126954.1"/>
    <property type="molecule type" value="Genomic_DNA"/>
</dbReference>
<name>A0ABU9DDL4_9BACL</name>
<dbReference type="Proteomes" id="UP001469365">
    <property type="component" value="Unassembled WGS sequence"/>
</dbReference>
<accession>A0ABU9DDL4</accession>